<dbReference type="SUPFAM" id="SSF53300">
    <property type="entry name" value="vWA-like"/>
    <property type="match status" value="1"/>
</dbReference>
<dbReference type="InterPro" id="IPR002035">
    <property type="entry name" value="VWF_A"/>
</dbReference>
<feature type="domain" description="VWFA" evidence="1">
    <location>
        <begin position="327"/>
        <end position="506"/>
    </location>
</feature>
<protein>
    <recommendedName>
        <fullName evidence="1">VWFA domain-containing protein</fullName>
    </recommendedName>
</protein>
<gene>
    <name evidence="2" type="ORF">KSP40_PGU017958</name>
</gene>
<keyword evidence="3" id="KW-1185">Reference proteome</keyword>
<evidence type="ECO:0000313" key="3">
    <source>
        <dbReference type="Proteomes" id="UP001412067"/>
    </source>
</evidence>
<reference evidence="2 3" key="1">
    <citation type="journal article" date="2022" name="Nat. Plants">
        <title>Genomes of leafy and leafless Platanthera orchids illuminate the evolution of mycoheterotrophy.</title>
        <authorList>
            <person name="Li M.H."/>
            <person name="Liu K.W."/>
            <person name="Li Z."/>
            <person name="Lu H.C."/>
            <person name="Ye Q.L."/>
            <person name="Zhang D."/>
            <person name="Wang J.Y."/>
            <person name="Li Y.F."/>
            <person name="Zhong Z.M."/>
            <person name="Liu X."/>
            <person name="Yu X."/>
            <person name="Liu D.K."/>
            <person name="Tu X.D."/>
            <person name="Liu B."/>
            <person name="Hao Y."/>
            <person name="Liao X.Y."/>
            <person name="Jiang Y.T."/>
            <person name="Sun W.H."/>
            <person name="Chen J."/>
            <person name="Chen Y.Q."/>
            <person name="Ai Y."/>
            <person name="Zhai J.W."/>
            <person name="Wu S.S."/>
            <person name="Zhou Z."/>
            <person name="Hsiao Y.Y."/>
            <person name="Wu W.L."/>
            <person name="Chen Y.Y."/>
            <person name="Lin Y.F."/>
            <person name="Hsu J.L."/>
            <person name="Li C.Y."/>
            <person name="Wang Z.W."/>
            <person name="Zhao X."/>
            <person name="Zhong W.Y."/>
            <person name="Ma X.K."/>
            <person name="Ma L."/>
            <person name="Huang J."/>
            <person name="Chen G.Z."/>
            <person name="Huang M.Z."/>
            <person name="Huang L."/>
            <person name="Peng D.H."/>
            <person name="Luo Y.B."/>
            <person name="Zou S.Q."/>
            <person name="Chen S.P."/>
            <person name="Lan S."/>
            <person name="Tsai W.C."/>
            <person name="Van de Peer Y."/>
            <person name="Liu Z.J."/>
        </authorList>
    </citation>
    <scope>NUCLEOTIDE SEQUENCE [LARGE SCALE GENOMIC DNA]</scope>
    <source>
        <strain evidence="2">Lor288</strain>
    </source>
</reference>
<dbReference type="SMART" id="SM00327">
    <property type="entry name" value="VWA"/>
    <property type="match status" value="1"/>
</dbReference>
<dbReference type="PANTHER" id="PTHR46503:SF1">
    <property type="entry name" value="INTER-ALPHA-TRYPSIN INHIBITOR HEAVY CHAIN-LIKE PROTEIN"/>
    <property type="match status" value="1"/>
</dbReference>
<dbReference type="PROSITE" id="PS50234">
    <property type="entry name" value="VWFA"/>
    <property type="match status" value="1"/>
</dbReference>
<evidence type="ECO:0000313" key="2">
    <source>
        <dbReference type="EMBL" id="KAK8969726.1"/>
    </source>
</evidence>
<proteinExistence type="predicted"/>
<comment type="caution">
    <text evidence="2">The sequence shown here is derived from an EMBL/GenBank/DDBJ whole genome shotgun (WGS) entry which is preliminary data.</text>
</comment>
<accession>A0ABR2N260</accession>
<dbReference type="Gene3D" id="3.40.50.410">
    <property type="entry name" value="von Willebrand factor, type A domain"/>
    <property type="match status" value="1"/>
</dbReference>
<organism evidence="2 3">
    <name type="scientific">Platanthera guangdongensis</name>
    <dbReference type="NCBI Taxonomy" id="2320717"/>
    <lineage>
        <taxon>Eukaryota</taxon>
        <taxon>Viridiplantae</taxon>
        <taxon>Streptophyta</taxon>
        <taxon>Embryophyta</taxon>
        <taxon>Tracheophyta</taxon>
        <taxon>Spermatophyta</taxon>
        <taxon>Magnoliopsida</taxon>
        <taxon>Liliopsida</taxon>
        <taxon>Asparagales</taxon>
        <taxon>Orchidaceae</taxon>
        <taxon>Orchidoideae</taxon>
        <taxon>Orchideae</taxon>
        <taxon>Orchidinae</taxon>
        <taxon>Platanthera</taxon>
    </lineage>
</organism>
<name>A0ABR2N260_9ASPA</name>
<dbReference type="EMBL" id="JBBWWR010000003">
    <property type="protein sequence ID" value="KAK8969726.1"/>
    <property type="molecule type" value="Genomic_DNA"/>
</dbReference>
<dbReference type="InterPro" id="IPR036465">
    <property type="entry name" value="vWFA_dom_sf"/>
</dbReference>
<evidence type="ECO:0000259" key="1">
    <source>
        <dbReference type="PROSITE" id="PS50234"/>
    </source>
</evidence>
<dbReference type="Proteomes" id="UP001412067">
    <property type="component" value="Unassembled WGS sequence"/>
</dbReference>
<dbReference type="PANTHER" id="PTHR46503">
    <property type="entry name" value="INTER-ALPHA-TRYPSIN INHIBITOR HEAVY CHAIN-LIKE PROTEIN"/>
    <property type="match status" value="1"/>
</dbReference>
<dbReference type="Pfam" id="PF13768">
    <property type="entry name" value="VWA_3"/>
    <property type="match status" value="1"/>
</dbReference>
<sequence>MEGDFAMSVEEGLKLAKRVYAGKERYTADPPRQPAGMERTKTSFLPKAPMLYAVIVNPAIVDNPDIPSYQPHVYGRCDPPALIPLQMKEIAVKADCYLDTAFIRVRGRWRVHCVMGSCSCDCRLLVPLGEQGSILGVEVNFAKKSWITQVVHREEDQNKVKFLKNEYMGFMNRLFFSLIIPQVDGGCDISLEVSWSQKLLHKDGHLSIKIPFTFPEYVAPFAKIVPKREIIELNVNTGTEKEVIIQKSTHALKEKNRHAGRFSFLYEADIENWSTKDFEFSYSVFSSDPYGVVLLNSPSLHDHDQRDMFCLYLYSGSNQMRKVFRKDVVFLVDISGSMQGKPLESVKTALLSALQHLSPSDCFNIIAFNEEMHSFSSSLDPAHAKVLEKATQWLSKKMISNGGTDFLQPLNKALGLLSNTKEDSVPYIFLITDGAVENERVVCRAANSHTEKTGSMSPRICTFGIGSYCNHYFLQMLSSVGRGKYSAAYDQDSIEPEMQKWFRRALFPVLTNINVDGLDNFEAVEVYPSKLPDLLVECPLIIYGRYEGKFPSVVKVEGGSADIKEVVVNLNVQSSGDIPIEKVAAKQYIDLLTAKAWFFDSKQLEDKVSKLSIRLGMPSEFTNMIFRLEAMEKENAKQKRDEKRRSKAKDEASALVHNVPLGFGNLIATMENLPVFSEVPSQPAALAAFEKAVGRCSGLCDYCCCVCCLGACSKLNDQCVITLTQLCAALSCLACFECCELCCNGD</sequence>